<evidence type="ECO:0000256" key="1">
    <source>
        <dbReference type="ARBA" id="ARBA00000185"/>
    </source>
</evidence>
<evidence type="ECO:0000256" key="8">
    <source>
        <dbReference type="SAM" id="MobiDB-lite"/>
    </source>
</evidence>
<feature type="compositionally biased region" description="Basic and acidic residues" evidence="8">
    <location>
        <begin position="851"/>
        <end position="861"/>
    </location>
</feature>
<feature type="region of interest" description="Disordered" evidence="8">
    <location>
        <begin position="1"/>
        <end position="41"/>
    </location>
</feature>
<dbReference type="Pfam" id="PF00521">
    <property type="entry name" value="DNA_topoisoIV"/>
    <property type="match status" value="1"/>
</dbReference>
<evidence type="ECO:0000256" key="6">
    <source>
        <dbReference type="PROSITE-ProRule" id="PRU01384"/>
    </source>
</evidence>
<organism evidence="10 11">
    <name type="scientific">Porphyromonas endodontalis (strain ATCC 35406 / DSM 24491 / JCM 8526 / CCUG 16442 / BCRC 14492 / NCTC 13058 / HG 370)</name>
    <name type="common">Bacteroides endodontalis</name>
    <dbReference type="NCBI Taxonomy" id="553175"/>
    <lineage>
        <taxon>Bacteria</taxon>
        <taxon>Pseudomonadati</taxon>
        <taxon>Bacteroidota</taxon>
        <taxon>Bacteroidia</taxon>
        <taxon>Bacteroidales</taxon>
        <taxon>Porphyromonadaceae</taxon>
        <taxon>Porphyromonas</taxon>
    </lineage>
</organism>
<dbReference type="EMBL" id="ACNN01000018">
    <property type="protein sequence ID" value="EEN82879.1"/>
    <property type="molecule type" value="Genomic_DNA"/>
</dbReference>
<comment type="similarity">
    <text evidence="2">Belongs to the type II topoisomerase GyrA/ParC subunit family.</text>
</comment>
<dbReference type="Gene3D" id="1.10.268.10">
    <property type="entry name" value="Topoisomerase, domain 3"/>
    <property type="match status" value="1"/>
</dbReference>
<dbReference type="NCBIfam" id="NF009397">
    <property type="entry name" value="PRK12758.1"/>
    <property type="match status" value="1"/>
</dbReference>
<evidence type="ECO:0000256" key="2">
    <source>
        <dbReference type="ARBA" id="ARBA00008263"/>
    </source>
</evidence>
<dbReference type="GO" id="GO:0005737">
    <property type="term" value="C:cytoplasm"/>
    <property type="evidence" value="ECO:0007669"/>
    <property type="project" value="TreeGrafter"/>
</dbReference>
<feature type="coiled-coil region" evidence="7">
    <location>
        <begin position="448"/>
        <end position="475"/>
    </location>
</feature>
<dbReference type="InterPro" id="IPR013760">
    <property type="entry name" value="Topo_IIA-like_dom_sf"/>
</dbReference>
<evidence type="ECO:0000313" key="11">
    <source>
        <dbReference type="Proteomes" id="UP000004295"/>
    </source>
</evidence>
<keyword evidence="4 6" id="KW-0238">DNA-binding</keyword>
<dbReference type="InterPro" id="IPR002205">
    <property type="entry name" value="Topo_IIA_dom_A"/>
</dbReference>
<keyword evidence="5 6" id="KW-0413">Isomerase</keyword>
<evidence type="ECO:0000256" key="3">
    <source>
        <dbReference type="ARBA" id="ARBA00023029"/>
    </source>
</evidence>
<protein>
    <submittedName>
        <fullName evidence="10">DNA gyrase/topoisomerase IV, A subunit</fullName>
    </submittedName>
</protein>
<proteinExistence type="inferred from homology"/>
<dbReference type="Gene3D" id="3.30.1360.40">
    <property type="match status" value="1"/>
</dbReference>
<keyword evidence="11" id="KW-1185">Reference proteome</keyword>
<dbReference type="GeneID" id="93365897"/>
<evidence type="ECO:0000256" key="5">
    <source>
        <dbReference type="ARBA" id="ARBA00023235"/>
    </source>
</evidence>
<evidence type="ECO:0000256" key="4">
    <source>
        <dbReference type="ARBA" id="ARBA00023125"/>
    </source>
</evidence>
<reference evidence="10 11" key="1">
    <citation type="submission" date="2009-04" db="EMBL/GenBank/DDBJ databases">
        <authorList>
            <person name="Sebastian Y."/>
            <person name="Madupu R."/>
            <person name="Durkin A.S."/>
            <person name="Torralba M."/>
            <person name="Methe B."/>
            <person name="Sutton G.G."/>
            <person name="Strausberg R.L."/>
            <person name="Nelson K.E."/>
        </authorList>
    </citation>
    <scope>NUCLEOTIDE SEQUENCE [LARGE SCALE GENOMIC DNA]</scope>
    <source>
        <strain evidence="11">ATCC 35406 / BCRC 14492 / JCM 8526 / NCTC 13058 / HG 370</strain>
    </source>
</reference>
<dbReference type="SMART" id="SM00434">
    <property type="entry name" value="TOP4c"/>
    <property type="match status" value="1"/>
</dbReference>
<evidence type="ECO:0000256" key="7">
    <source>
        <dbReference type="SAM" id="Coils"/>
    </source>
</evidence>
<dbReference type="GO" id="GO:0005524">
    <property type="term" value="F:ATP binding"/>
    <property type="evidence" value="ECO:0007669"/>
    <property type="project" value="InterPro"/>
</dbReference>
<sequence length="899" mass="101840">MSDSLEDLENSSQSHEVSLSENNDSTPPQEGSEVTRPQPTDVVRLHSLPQMYRTWFLDYASYVILERAVPHIEDGLKPVQRRILYAMQLFENGHLHKVAKIVGQTMAFHPHGDASINDALVQLGQKGFLIDTQGNWGNTLTGDEAAAGRYIEAKLSSLALEVLFDSKLTEWKRTYDGTADEPVALPVRFPLLLAQGAEGIAVGLSSRIYPHNPKELLEAAIAYLRGESFELYPDFPTGGLLDVDKYNDGHRGGALKCRAKIEKIDDRVLSITELPFGKTTTSLIESILKANEKGKIKIKHIDDMTAATADIRIQLPAGVSTDKTIDGLYAFTDCEVGLSPNACVIKEGTPVFLGVSDLLKYSADRTKELLVAQLNYRLGEVQDALVTASLERIFIENRIYKDKPFEEAACEADALDHVRKRIEAMEDLVFVRPITEADLKRLLEIKMARILRFNIEKHEERIAQLMRDARTIEKHLAHSTQYTIDYYTRLLKEFGAGWTRKTTIARFGTIEATKVIEATEKLYFDREGGFAGTGLKNAEFVAECSLLDEMIVIFRNGTYRISKIEEKKFIGRGEVLYINRFRRNDNRTIYNIIYRQGKRGPWLIKRCSITGISRDKDYNLISDEEGSRITYFSANPNGEAETVRIALKPQPRMRVLTFEKSFSEVPIRGRGAKGNLVTRAEVQRITLKQRGASTLGGRKIWFDRDVMRINYNGQGEFIGEFEAEDRLLVFAKDGSVYTTDFGESNHFPGGTTRVEKFDANKVWSVVYFDKEQDYYYLKRCQIEDSKKPILLQGEGNDLVAYSDVPYARFALIFGGRDEDRPSEEIEAVDFIGVKSIRAKGKRLTTREVAKIEELPPLREPEPTSDTSLESDEYDFSMSQEEEMEEEGLKQTSLFDHELE</sequence>
<dbReference type="SUPFAM" id="SSF56719">
    <property type="entry name" value="Type II DNA topoisomerase"/>
    <property type="match status" value="1"/>
</dbReference>
<dbReference type="NCBIfam" id="NF007209">
    <property type="entry name" value="PRK09631.1"/>
    <property type="match status" value="1"/>
</dbReference>
<dbReference type="PANTHER" id="PTHR43493">
    <property type="entry name" value="DNA GYRASE/TOPOISOMERASE SUBUNIT A"/>
    <property type="match status" value="1"/>
</dbReference>
<dbReference type="Gene3D" id="3.90.199.10">
    <property type="entry name" value="Topoisomerase II, domain 5"/>
    <property type="match status" value="1"/>
</dbReference>
<dbReference type="RefSeq" id="WP_004333377.1">
    <property type="nucleotide sequence ID" value="NZ_ACNN01000018.1"/>
</dbReference>
<comment type="caution">
    <text evidence="10">The sequence shown here is derived from an EMBL/GenBank/DDBJ whole genome shotgun (WGS) entry which is preliminary data.</text>
</comment>
<dbReference type="Proteomes" id="UP000004295">
    <property type="component" value="Unassembled WGS sequence"/>
</dbReference>
<gene>
    <name evidence="10" type="ORF">POREN0001_1591</name>
</gene>
<dbReference type="InterPro" id="IPR050220">
    <property type="entry name" value="Type_II_DNA_Topoisomerases"/>
</dbReference>
<dbReference type="InterPro" id="IPR013758">
    <property type="entry name" value="Topo_IIA_A/C_ab"/>
</dbReference>
<comment type="catalytic activity">
    <reaction evidence="1 6">
        <text>ATP-dependent breakage, passage and rejoining of double-stranded DNA.</text>
        <dbReference type="EC" id="5.6.2.2"/>
    </reaction>
</comment>
<dbReference type="InterPro" id="IPR013757">
    <property type="entry name" value="Topo_IIA_A_a_sf"/>
</dbReference>
<dbReference type="PROSITE" id="PS52040">
    <property type="entry name" value="TOPO_IIA"/>
    <property type="match status" value="1"/>
</dbReference>
<dbReference type="AlphaFoldDB" id="C3JAA3"/>
<evidence type="ECO:0000313" key="10">
    <source>
        <dbReference type="EMBL" id="EEN82879.1"/>
    </source>
</evidence>
<dbReference type="GO" id="GO:0009330">
    <property type="term" value="C:DNA topoisomerase type II (double strand cut, ATP-hydrolyzing) complex"/>
    <property type="evidence" value="ECO:0007669"/>
    <property type="project" value="TreeGrafter"/>
</dbReference>
<feature type="compositionally biased region" description="Acidic residues" evidence="8">
    <location>
        <begin position="868"/>
        <end position="885"/>
    </location>
</feature>
<feature type="active site" description="O-(5'-phospho-DNA)-tyrosine intermediate" evidence="6">
    <location>
        <position position="150"/>
    </location>
</feature>
<dbReference type="STRING" id="553175.POREN0001_1591"/>
<dbReference type="eggNOG" id="COG0188">
    <property type="taxonomic scope" value="Bacteria"/>
</dbReference>
<accession>C3JAA3</accession>
<feature type="compositionally biased region" description="Polar residues" evidence="8">
    <location>
        <begin position="10"/>
        <end position="29"/>
    </location>
</feature>
<feature type="region of interest" description="Disordered" evidence="8">
    <location>
        <begin position="851"/>
        <end position="899"/>
    </location>
</feature>
<dbReference type="GO" id="GO:0006265">
    <property type="term" value="P:DNA topological change"/>
    <property type="evidence" value="ECO:0007669"/>
    <property type="project" value="UniProtKB-UniRule"/>
</dbReference>
<dbReference type="GO" id="GO:0003918">
    <property type="term" value="F:DNA topoisomerase type II (double strand cut, ATP-hydrolyzing) activity"/>
    <property type="evidence" value="ECO:0007669"/>
    <property type="project" value="UniProtKB-EC"/>
</dbReference>
<keyword evidence="7" id="KW-0175">Coiled coil</keyword>
<dbReference type="GO" id="GO:0003677">
    <property type="term" value="F:DNA binding"/>
    <property type="evidence" value="ECO:0007669"/>
    <property type="project" value="UniProtKB-UniRule"/>
</dbReference>
<keyword evidence="3 6" id="KW-0799">Topoisomerase</keyword>
<evidence type="ECO:0000259" key="9">
    <source>
        <dbReference type="PROSITE" id="PS52040"/>
    </source>
</evidence>
<feature type="domain" description="Topo IIA-type catalytic" evidence="9">
    <location>
        <begin position="69"/>
        <end position="486"/>
    </location>
</feature>
<dbReference type="PANTHER" id="PTHR43493:SF5">
    <property type="entry name" value="DNA GYRASE SUBUNIT A, CHLOROPLASTIC_MITOCHONDRIAL"/>
    <property type="match status" value="1"/>
</dbReference>
<name>C3JAA3_POREA</name>